<dbReference type="PROSITE" id="PS50979">
    <property type="entry name" value="BC"/>
    <property type="match status" value="1"/>
</dbReference>
<dbReference type="PROSITE" id="PS00866">
    <property type="entry name" value="CPSASE_1"/>
    <property type="match status" value="1"/>
</dbReference>
<dbReference type="Pfam" id="PF00289">
    <property type="entry name" value="Biotin_carb_N"/>
    <property type="match status" value="1"/>
</dbReference>
<dbReference type="Proteomes" id="UP000501452">
    <property type="component" value="Chromosome"/>
</dbReference>
<dbReference type="GO" id="GO:2001295">
    <property type="term" value="P:malonyl-CoA biosynthetic process"/>
    <property type="evidence" value="ECO:0007669"/>
    <property type="project" value="UniProtKB-UniPathway"/>
</dbReference>
<dbReference type="InterPro" id="IPR051602">
    <property type="entry name" value="ACC_Biotin_Carboxylase"/>
</dbReference>
<comment type="pathway">
    <text evidence="11">Amino-acid degradation; L-leucine degradation.</text>
</comment>
<dbReference type="Pfam" id="PF02786">
    <property type="entry name" value="CPSase_L_D2"/>
    <property type="match status" value="1"/>
</dbReference>
<evidence type="ECO:0000256" key="6">
    <source>
        <dbReference type="ARBA" id="ARBA00022723"/>
    </source>
</evidence>
<dbReference type="GO" id="GO:0005524">
    <property type="term" value="F:ATP binding"/>
    <property type="evidence" value="ECO:0007669"/>
    <property type="project" value="UniProtKB-UniRule"/>
</dbReference>
<dbReference type="InterPro" id="IPR016185">
    <property type="entry name" value="PreATP-grasp_dom_sf"/>
</dbReference>
<evidence type="ECO:0000259" key="16">
    <source>
        <dbReference type="PROSITE" id="PS50979"/>
    </source>
</evidence>
<dbReference type="SMART" id="SM00878">
    <property type="entry name" value="Biotin_carb_C"/>
    <property type="match status" value="1"/>
</dbReference>
<dbReference type="FunFam" id="3.40.50.20:FF:000010">
    <property type="entry name" value="Propionyl-CoA carboxylase subunit alpha"/>
    <property type="match status" value="1"/>
</dbReference>
<evidence type="ECO:0000256" key="12">
    <source>
        <dbReference type="ARBA" id="ARBA00048600"/>
    </source>
</evidence>
<evidence type="ECO:0000256" key="14">
    <source>
        <dbReference type="RuleBase" id="RU365063"/>
    </source>
</evidence>
<accession>A0A6G8QC25</accession>
<dbReference type="GO" id="GO:0004075">
    <property type="term" value="F:biotin carboxylase activity"/>
    <property type="evidence" value="ECO:0007669"/>
    <property type="project" value="UniProtKB-EC"/>
</dbReference>
<keyword evidence="6" id="KW-0479">Metal-binding</keyword>
<keyword evidence="9" id="KW-0460">Magnesium</keyword>
<name>A0A6G8QC25_9ACTN</name>
<sequence length="445" mass="48508">MFEKVLVANRGEIALRVVRACQELGVPAVAVYSDADESALHVRHADESVNIGPPAAGKSYLNAGGIIEAAKEAGADAVHPGYGFLAENAAFAKAVTDAGLKFIGPSAEAIEKLGDKSAARRLAREADVPVVPGSENVSSADEAVDTAEEIGYPVMIKAAAGGGGRGIRVAENEEELRESVQAAKREAQSAFGDGTLYLEKFLAGPRHVEVQVMADERGNAIHLYERECSMQRRRQKVLEESPSPGISREVREKMCEAAVRLAREADYANAGTVEFLVEGDDFYFIEMNTRIQVEHPVTEMLTGVDLVKEQILAASGEPLSLKQEDVPFVGHSIEFRINAEDPENDFMPSPGEVTFLDVPGGPGVRVDSAMYQGYKIPPFYDSMVGKLIVWALTRDEAISRARRALREYRLEGIKTTISLHLRLLEDKAFRSGDYHTGYLEELLDE</sequence>
<evidence type="ECO:0000256" key="9">
    <source>
        <dbReference type="ARBA" id="ARBA00022842"/>
    </source>
</evidence>
<dbReference type="InterPro" id="IPR005482">
    <property type="entry name" value="Biotin_COase_C"/>
</dbReference>
<dbReference type="SUPFAM" id="SSF51246">
    <property type="entry name" value="Rudiment single hybrid motif"/>
    <property type="match status" value="1"/>
</dbReference>
<dbReference type="InterPro" id="IPR011764">
    <property type="entry name" value="Biotin_carboxylation_dom"/>
</dbReference>
<dbReference type="EC" id="6.3.4.14" evidence="4 14"/>
<dbReference type="Gene3D" id="3.30.470.20">
    <property type="entry name" value="ATP-grasp fold, B domain"/>
    <property type="match status" value="1"/>
</dbReference>
<evidence type="ECO:0000256" key="13">
    <source>
        <dbReference type="PROSITE-ProRule" id="PRU00409"/>
    </source>
</evidence>
<keyword evidence="8 13" id="KW-0067">ATP-binding</keyword>
<dbReference type="PANTHER" id="PTHR48095">
    <property type="entry name" value="PYRUVATE CARBOXYLASE SUBUNIT A"/>
    <property type="match status" value="1"/>
</dbReference>
<evidence type="ECO:0000256" key="5">
    <source>
        <dbReference type="ARBA" id="ARBA00022598"/>
    </source>
</evidence>
<evidence type="ECO:0000256" key="11">
    <source>
        <dbReference type="ARBA" id="ARBA00046317"/>
    </source>
</evidence>
<dbReference type="PANTHER" id="PTHR48095:SF2">
    <property type="entry name" value="BIOTIN CARBOXYLASE, CHLOROPLASTIC"/>
    <property type="match status" value="1"/>
</dbReference>
<dbReference type="KEGG" id="rub:GBA63_16295"/>
<dbReference type="NCBIfam" id="NF006367">
    <property type="entry name" value="PRK08591.1"/>
    <property type="match status" value="1"/>
</dbReference>
<evidence type="ECO:0000259" key="15">
    <source>
        <dbReference type="PROSITE" id="PS50975"/>
    </source>
</evidence>
<keyword evidence="10 14" id="KW-0092">Biotin</keyword>
<dbReference type="PROSITE" id="PS50975">
    <property type="entry name" value="ATP_GRASP"/>
    <property type="match status" value="1"/>
</dbReference>
<dbReference type="NCBIfam" id="TIGR00514">
    <property type="entry name" value="accC"/>
    <property type="match status" value="1"/>
</dbReference>
<evidence type="ECO:0000256" key="4">
    <source>
        <dbReference type="ARBA" id="ARBA00013263"/>
    </source>
</evidence>
<evidence type="ECO:0000256" key="3">
    <source>
        <dbReference type="ARBA" id="ARBA00011750"/>
    </source>
</evidence>
<dbReference type="SUPFAM" id="SSF56059">
    <property type="entry name" value="Glutathione synthetase ATP-binding domain-like"/>
    <property type="match status" value="1"/>
</dbReference>
<dbReference type="SMART" id="SM01209">
    <property type="entry name" value="GARS_A"/>
    <property type="match status" value="1"/>
</dbReference>
<dbReference type="InterPro" id="IPR011761">
    <property type="entry name" value="ATP-grasp"/>
</dbReference>
<keyword evidence="7 13" id="KW-0547">Nucleotide-binding</keyword>
<dbReference type="AlphaFoldDB" id="A0A6G8QC25"/>
<gene>
    <name evidence="17" type="primary">accC</name>
    <name evidence="17" type="ORF">GBA63_16295</name>
</gene>
<dbReference type="Pfam" id="PF02785">
    <property type="entry name" value="Biotin_carb_C"/>
    <property type="match status" value="1"/>
</dbReference>
<keyword evidence="14" id="KW-0443">Lipid metabolism</keyword>
<evidence type="ECO:0000256" key="2">
    <source>
        <dbReference type="ARBA" id="ARBA00004956"/>
    </source>
</evidence>
<dbReference type="InterPro" id="IPR004549">
    <property type="entry name" value="Acetyl_CoA_COase_biotin_COase"/>
</dbReference>
<dbReference type="RefSeq" id="WP_166177848.1">
    <property type="nucleotide sequence ID" value="NZ_CP045119.1"/>
</dbReference>
<dbReference type="EMBL" id="CP045119">
    <property type="protein sequence ID" value="QIN84029.1"/>
    <property type="molecule type" value="Genomic_DNA"/>
</dbReference>
<organism evidence="17 18">
    <name type="scientific">Rubrobacter tropicus</name>
    <dbReference type="NCBI Taxonomy" id="2653851"/>
    <lineage>
        <taxon>Bacteria</taxon>
        <taxon>Bacillati</taxon>
        <taxon>Actinomycetota</taxon>
        <taxon>Rubrobacteria</taxon>
        <taxon>Rubrobacterales</taxon>
        <taxon>Rubrobacteraceae</taxon>
        <taxon>Rubrobacter</taxon>
    </lineage>
</organism>
<keyword evidence="5 14" id="KW-0436">Ligase</keyword>
<keyword evidence="14" id="KW-0444">Lipid biosynthesis</keyword>
<dbReference type="FunFam" id="3.30.1490.20:FF:000018">
    <property type="entry name" value="Biotin carboxylase"/>
    <property type="match status" value="1"/>
</dbReference>
<dbReference type="InterPro" id="IPR005481">
    <property type="entry name" value="BC-like_N"/>
</dbReference>
<feature type="domain" description="ATP-grasp" evidence="15">
    <location>
        <begin position="120"/>
        <end position="315"/>
    </location>
</feature>
<dbReference type="InterPro" id="IPR011054">
    <property type="entry name" value="Rudment_hybrid_motif"/>
</dbReference>
<evidence type="ECO:0000256" key="1">
    <source>
        <dbReference type="ARBA" id="ARBA00003761"/>
    </source>
</evidence>
<dbReference type="PROSITE" id="PS00867">
    <property type="entry name" value="CPSASE_2"/>
    <property type="match status" value="1"/>
</dbReference>
<evidence type="ECO:0000256" key="10">
    <source>
        <dbReference type="ARBA" id="ARBA00023267"/>
    </source>
</evidence>
<comment type="function">
    <text evidence="1 14">This protein is a component of the acetyl coenzyme A carboxylase complex; first, biotin carboxylase catalyzes the carboxylation of the carrier protein and then the transcarboxylase transfers the carboxyl group to form malonyl-CoA.</text>
</comment>
<dbReference type="InterPro" id="IPR005479">
    <property type="entry name" value="CPAse_ATP-bd"/>
</dbReference>
<keyword evidence="14" id="KW-0275">Fatty acid biosynthesis</keyword>
<evidence type="ECO:0000256" key="7">
    <source>
        <dbReference type="ARBA" id="ARBA00022741"/>
    </source>
</evidence>
<dbReference type="FunFam" id="3.30.470.20:FF:000028">
    <property type="entry name" value="Methylcrotonoyl-CoA carboxylase subunit alpha, mitochondrial"/>
    <property type="match status" value="1"/>
</dbReference>
<reference evidence="17 18" key="1">
    <citation type="submission" date="2019-10" db="EMBL/GenBank/DDBJ databases">
        <title>Rubrobacter sp nov SCSIO 52090 isolated from a deep-sea sediment in the South China Sea.</title>
        <authorList>
            <person name="Chen R.W."/>
        </authorList>
    </citation>
    <scope>NUCLEOTIDE SEQUENCE [LARGE SCALE GENOMIC DNA]</scope>
    <source>
        <strain evidence="17 18">SCSIO 52909</strain>
    </source>
</reference>
<feature type="domain" description="Biotin carboxylation" evidence="16">
    <location>
        <begin position="1"/>
        <end position="444"/>
    </location>
</feature>
<dbReference type="GO" id="GO:0006633">
    <property type="term" value="P:fatty acid biosynthetic process"/>
    <property type="evidence" value="ECO:0007669"/>
    <property type="project" value="UniProtKB-KW"/>
</dbReference>
<comment type="pathway">
    <text evidence="2 14">Lipid metabolism; malonyl-CoA biosynthesis; malonyl-CoA from acetyl-CoA: step 1/1.</text>
</comment>
<keyword evidence="14" id="KW-0276">Fatty acid metabolism</keyword>
<keyword evidence="18" id="KW-1185">Reference proteome</keyword>
<evidence type="ECO:0000256" key="8">
    <source>
        <dbReference type="ARBA" id="ARBA00022840"/>
    </source>
</evidence>
<proteinExistence type="predicted"/>
<dbReference type="GO" id="GO:0046872">
    <property type="term" value="F:metal ion binding"/>
    <property type="evidence" value="ECO:0007669"/>
    <property type="project" value="UniProtKB-KW"/>
</dbReference>
<comment type="subunit">
    <text evidence="3 14">Acetyl-CoA carboxylase is a heterohexamer of biotin carboxyl carrier protein, biotin carboxylase and the two subunits of carboxyl transferase in a 2:2 complex.</text>
</comment>
<comment type="catalytic activity">
    <reaction evidence="12 14">
        <text>N(6)-biotinyl-L-lysyl-[protein] + hydrogencarbonate + ATP = N(6)-carboxybiotinyl-L-lysyl-[protein] + ADP + phosphate + H(+)</text>
        <dbReference type="Rhea" id="RHEA:13501"/>
        <dbReference type="Rhea" id="RHEA-COMP:10505"/>
        <dbReference type="Rhea" id="RHEA-COMP:10506"/>
        <dbReference type="ChEBI" id="CHEBI:15378"/>
        <dbReference type="ChEBI" id="CHEBI:17544"/>
        <dbReference type="ChEBI" id="CHEBI:30616"/>
        <dbReference type="ChEBI" id="CHEBI:43474"/>
        <dbReference type="ChEBI" id="CHEBI:83144"/>
        <dbReference type="ChEBI" id="CHEBI:83145"/>
        <dbReference type="ChEBI" id="CHEBI:456216"/>
        <dbReference type="EC" id="6.3.4.14"/>
    </reaction>
</comment>
<dbReference type="UniPathway" id="UPA00655">
    <property type="reaction ID" value="UER00711"/>
</dbReference>
<protein>
    <recommendedName>
        <fullName evidence="4 14">Biotin carboxylase</fullName>
        <ecNumber evidence="4 14">6.3.4.14</ecNumber>
    </recommendedName>
    <alternativeName>
        <fullName evidence="14">Acetyl-coenzyme A carboxylase biotin carboxylase subunit A</fullName>
    </alternativeName>
</protein>
<evidence type="ECO:0000313" key="18">
    <source>
        <dbReference type="Proteomes" id="UP000501452"/>
    </source>
</evidence>
<dbReference type="SUPFAM" id="SSF52440">
    <property type="entry name" value="PreATP-grasp domain"/>
    <property type="match status" value="1"/>
</dbReference>
<evidence type="ECO:0000313" key="17">
    <source>
        <dbReference type="EMBL" id="QIN84029.1"/>
    </source>
</evidence>